<evidence type="ECO:0000256" key="1">
    <source>
        <dbReference type="SAM" id="Phobius"/>
    </source>
</evidence>
<dbReference type="Proteomes" id="UP000278031">
    <property type="component" value="Unassembled WGS sequence"/>
</dbReference>
<protein>
    <submittedName>
        <fullName evidence="2">Uncharacterized protein</fullName>
    </submittedName>
</protein>
<comment type="caution">
    <text evidence="2">The sequence shown here is derived from an EMBL/GenBank/DDBJ whole genome shotgun (WGS) entry which is preliminary data.</text>
</comment>
<gene>
    <name evidence="2" type="ORF">DRO04_01045</name>
</gene>
<dbReference type="AlphaFoldDB" id="A0A497JHQ7"/>
<dbReference type="EMBL" id="QMWP01000028">
    <property type="protein sequence ID" value="RLG70850.1"/>
    <property type="molecule type" value="Genomic_DNA"/>
</dbReference>
<feature type="transmembrane region" description="Helical" evidence="1">
    <location>
        <begin position="6"/>
        <end position="22"/>
    </location>
</feature>
<evidence type="ECO:0000313" key="2">
    <source>
        <dbReference type="EMBL" id="RLG70850.1"/>
    </source>
</evidence>
<name>A0A497JHQ7_9ARCH</name>
<organism evidence="2 3">
    <name type="scientific">Candidatus Iainarchaeum sp</name>
    <dbReference type="NCBI Taxonomy" id="3101447"/>
    <lineage>
        <taxon>Archaea</taxon>
        <taxon>Candidatus Iainarchaeota</taxon>
        <taxon>Candidatus Iainarchaeia</taxon>
        <taxon>Candidatus Iainarchaeales</taxon>
        <taxon>Candidatus Iainarchaeaceae</taxon>
        <taxon>Candidatus Iainarchaeum</taxon>
    </lineage>
</organism>
<keyword evidence="1" id="KW-0472">Membrane</keyword>
<reference evidence="2 3" key="1">
    <citation type="submission" date="2018-06" db="EMBL/GenBank/DDBJ databases">
        <title>Extensive metabolic versatility and redundancy in microbially diverse, dynamic hydrothermal sediments.</title>
        <authorList>
            <person name="Dombrowski N."/>
            <person name="Teske A."/>
            <person name="Baker B.J."/>
        </authorList>
    </citation>
    <scope>NUCLEOTIDE SEQUENCE [LARGE SCALE GENOMIC DNA]</scope>
    <source>
        <strain evidence="2">B51_G17</strain>
    </source>
</reference>
<keyword evidence="1" id="KW-0812">Transmembrane</keyword>
<keyword evidence="1" id="KW-1133">Transmembrane helix</keyword>
<proteinExistence type="predicted"/>
<accession>A0A497JHQ7</accession>
<evidence type="ECO:0000313" key="3">
    <source>
        <dbReference type="Proteomes" id="UP000278031"/>
    </source>
</evidence>
<sequence>MLLENIWLALALFIFVWLYTWAKGMLGSAKLAILFAVIIFYLTIYSYPELVWIGVFIFFMATLGKDVLADIDLKLHER</sequence>